<dbReference type="Pfam" id="PF08268">
    <property type="entry name" value="FBA_3"/>
    <property type="match status" value="1"/>
</dbReference>
<dbReference type="EMBL" id="JBBPBN010000059">
    <property type="protein sequence ID" value="KAK8988027.1"/>
    <property type="molecule type" value="Genomic_DNA"/>
</dbReference>
<dbReference type="SMART" id="SM00256">
    <property type="entry name" value="FBOX"/>
    <property type="match status" value="1"/>
</dbReference>
<proteinExistence type="predicted"/>
<sequence>MKQVPEEIIVQILSRLPVKSLCRFKCVSKAWRNLISSSQFVKLQLNQSVKSNRLTVYVMCNWLGFPGGYWLHATACCALLFILQKPLSWSIHQPEKPRRFFPNLVPKSKPRLVAGFGYDALHDDYKVVKIDGTVDVYSLKKGAWSCIGDFPHHIIGDAVHLNGVIHWITRYGSETALSITALDLTKQEFHTVSLADLVPVQLYAMGGNLCVGYYRRGQAVYEFWVMEIYGKEESWKRIGLTCRTMPSVLDLPRSQQVLIVTEKCLFIYNQRNGSLKEVSIGQIPKGYVQLRQKSVFSYEDSLVAL</sequence>
<dbReference type="Proteomes" id="UP001396334">
    <property type="component" value="Unassembled WGS sequence"/>
</dbReference>
<feature type="domain" description="F-box" evidence="1">
    <location>
        <begin position="1"/>
        <end position="43"/>
    </location>
</feature>
<dbReference type="NCBIfam" id="TIGR01640">
    <property type="entry name" value="F_box_assoc_1"/>
    <property type="match status" value="1"/>
</dbReference>
<organism evidence="2 3">
    <name type="scientific">Hibiscus sabdariffa</name>
    <name type="common">roselle</name>
    <dbReference type="NCBI Taxonomy" id="183260"/>
    <lineage>
        <taxon>Eukaryota</taxon>
        <taxon>Viridiplantae</taxon>
        <taxon>Streptophyta</taxon>
        <taxon>Embryophyta</taxon>
        <taxon>Tracheophyta</taxon>
        <taxon>Spermatophyta</taxon>
        <taxon>Magnoliopsida</taxon>
        <taxon>eudicotyledons</taxon>
        <taxon>Gunneridae</taxon>
        <taxon>Pentapetalae</taxon>
        <taxon>rosids</taxon>
        <taxon>malvids</taxon>
        <taxon>Malvales</taxon>
        <taxon>Malvaceae</taxon>
        <taxon>Malvoideae</taxon>
        <taxon>Hibiscus</taxon>
    </lineage>
</organism>
<dbReference type="InterPro" id="IPR013187">
    <property type="entry name" value="F-box-assoc_dom_typ3"/>
</dbReference>
<dbReference type="InterPro" id="IPR050796">
    <property type="entry name" value="SCF_F-box_component"/>
</dbReference>
<dbReference type="InterPro" id="IPR036047">
    <property type="entry name" value="F-box-like_dom_sf"/>
</dbReference>
<protein>
    <recommendedName>
        <fullName evidence="1">F-box domain-containing protein</fullName>
    </recommendedName>
</protein>
<dbReference type="Gene3D" id="1.20.1280.50">
    <property type="match status" value="1"/>
</dbReference>
<dbReference type="SUPFAM" id="SSF50965">
    <property type="entry name" value="Galactose oxidase, central domain"/>
    <property type="match status" value="1"/>
</dbReference>
<reference evidence="2 3" key="1">
    <citation type="journal article" date="2024" name="G3 (Bethesda)">
        <title>Genome assembly of Hibiscus sabdariffa L. provides insights into metabolisms of medicinal natural products.</title>
        <authorList>
            <person name="Kim T."/>
        </authorList>
    </citation>
    <scope>NUCLEOTIDE SEQUENCE [LARGE SCALE GENOMIC DNA]</scope>
    <source>
        <strain evidence="2">TK-2024</strain>
        <tissue evidence="2">Old leaves</tissue>
    </source>
</reference>
<dbReference type="PROSITE" id="PS50181">
    <property type="entry name" value="FBOX"/>
    <property type="match status" value="1"/>
</dbReference>
<dbReference type="CDD" id="cd22157">
    <property type="entry name" value="F-box_AtFBW1-like"/>
    <property type="match status" value="1"/>
</dbReference>
<dbReference type="PANTHER" id="PTHR31672">
    <property type="entry name" value="BNACNNG10540D PROTEIN"/>
    <property type="match status" value="1"/>
</dbReference>
<dbReference type="PANTHER" id="PTHR31672:SF13">
    <property type="entry name" value="F-BOX PROTEIN CPR30-LIKE"/>
    <property type="match status" value="1"/>
</dbReference>
<dbReference type="InterPro" id="IPR001810">
    <property type="entry name" value="F-box_dom"/>
</dbReference>
<gene>
    <name evidence="2" type="ORF">V6N11_065626</name>
</gene>
<dbReference type="SUPFAM" id="SSF81383">
    <property type="entry name" value="F-box domain"/>
    <property type="match status" value="1"/>
</dbReference>
<dbReference type="Pfam" id="PF00646">
    <property type="entry name" value="F-box"/>
    <property type="match status" value="1"/>
</dbReference>
<comment type="caution">
    <text evidence="2">The sequence shown here is derived from an EMBL/GenBank/DDBJ whole genome shotgun (WGS) entry which is preliminary data.</text>
</comment>
<evidence type="ECO:0000313" key="2">
    <source>
        <dbReference type="EMBL" id="KAK8988027.1"/>
    </source>
</evidence>
<accession>A0ABR2PHV0</accession>
<evidence type="ECO:0000313" key="3">
    <source>
        <dbReference type="Proteomes" id="UP001396334"/>
    </source>
</evidence>
<dbReference type="InterPro" id="IPR011043">
    <property type="entry name" value="Gal_Oxase/kelch_b-propeller"/>
</dbReference>
<dbReference type="InterPro" id="IPR017451">
    <property type="entry name" value="F-box-assoc_interact_dom"/>
</dbReference>
<keyword evidence="3" id="KW-1185">Reference proteome</keyword>
<name>A0ABR2PHV0_9ROSI</name>
<evidence type="ECO:0000259" key="1">
    <source>
        <dbReference type="PROSITE" id="PS50181"/>
    </source>
</evidence>